<protein>
    <submittedName>
        <fullName evidence="1">Major exported protein</fullName>
    </submittedName>
</protein>
<dbReference type="EMBL" id="JZSH01000123">
    <property type="protein sequence ID" value="KJF77629.1"/>
    <property type="molecule type" value="Genomic_DNA"/>
</dbReference>
<reference evidence="1 2" key="1">
    <citation type="submission" date="2015-02" db="EMBL/GenBank/DDBJ databases">
        <title>Whole genome shotgun sequencing of cultured foodborne pathogen.</title>
        <authorList>
            <person name="Timme R."/>
            <person name="Allard M.W."/>
            <person name="Strain E."/>
            <person name="Evans P.S."/>
            <person name="Brown E."/>
        </authorList>
    </citation>
    <scope>NUCLEOTIDE SEQUENCE [LARGE SCALE GENOMIC DNA]</scope>
    <source>
        <strain evidence="1 2">GCSL-TSO-24</strain>
    </source>
</reference>
<dbReference type="PANTHER" id="PTHR34319:SF6">
    <property type="entry name" value="MAJOR EXPORTED PROTEIN"/>
    <property type="match status" value="1"/>
</dbReference>
<dbReference type="InterPro" id="IPR008514">
    <property type="entry name" value="T6SS_Hcp"/>
</dbReference>
<dbReference type="NCBIfam" id="TIGR03344">
    <property type="entry name" value="VI_effect_Hcp1"/>
    <property type="match status" value="1"/>
</dbReference>
<dbReference type="SUPFAM" id="SSF141452">
    <property type="entry name" value="Hcp1-like"/>
    <property type="match status" value="1"/>
</dbReference>
<name>A0A0D8L7D3_MORMO</name>
<dbReference type="PANTHER" id="PTHR34319">
    <property type="entry name" value="MAJOR EXPORTED PROTEIN"/>
    <property type="match status" value="1"/>
</dbReference>
<dbReference type="AlphaFoldDB" id="A0A0D8L7D3"/>
<evidence type="ECO:0000313" key="1">
    <source>
        <dbReference type="EMBL" id="KJF77629.1"/>
    </source>
</evidence>
<organism evidence="1 2">
    <name type="scientific">Morganella morganii</name>
    <name type="common">Proteus morganii</name>
    <dbReference type="NCBI Taxonomy" id="582"/>
    <lineage>
        <taxon>Bacteria</taxon>
        <taxon>Pseudomonadati</taxon>
        <taxon>Pseudomonadota</taxon>
        <taxon>Gammaproteobacteria</taxon>
        <taxon>Enterobacterales</taxon>
        <taxon>Morganellaceae</taxon>
        <taxon>Morganella</taxon>
    </lineage>
</organism>
<gene>
    <name evidence="1" type="ORF">UA45_11565</name>
</gene>
<dbReference type="Gene3D" id="2.30.110.20">
    <property type="entry name" value="Hcp1-like"/>
    <property type="match status" value="1"/>
</dbReference>
<comment type="caution">
    <text evidence="1">The sequence shown here is derived from an EMBL/GenBank/DDBJ whole genome shotgun (WGS) entry which is preliminary data.</text>
</comment>
<dbReference type="InterPro" id="IPR052947">
    <property type="entry name" value="T6SS_Hcp1_domain"/>
</dbReference>
<dbReference type="PATRIC" id="fig|582.24.peg.3633"/>
<dbReference type="InterPro" id="IPR036624">
    <property type="entry name" value="Hcp1-lik_sf"/>
</dbReference>
<dbReference type="Proteomes" id="UP000032582">
    <property type="component" value="Unassembled WGS sequence"/>
</dbReference>
<dbReference type="Pfam" id="PF05638">
    <property type="entry name" value="T6SS_HCP"/>
    <property type="match status" value="1"/>
</dbReference>
<accession>A0A0D8L7D3</accession>
<evidence type="ECO:0000313" key="2">
    <source>
        <dbReference type="Proteomes" id="UP000032582"/>
    </source>
</evidence>
<proteinExistence type="predicted"/>
<sequence>MPTPCYISIEGKSQGNITAGAFTAESVGNIYVQGHEDEMLVQQFDHVVTVPTDPQSGQPSGQRAHCPFKFTVALNKAVPLLYNALAAGEMLPKVQLKWYRTSVEGKQEHFFTTALEDATIVNIDCKMPHCQDPQKTDYTQLIEVSLSYRKISWEHTVAGTSGADDWRAPIEA</sequence>